<keyword evidence="2" id="KW-0238">DNA-binding</keyword>
<evidence type="ECO:0000313" key="5">
    <source>
        <dbReference type="EMBL" id="WAL65874.1"/>
    </source>
</evidence>
<dbReference type="Gene3D" id="1.10.10.10">
    <property type="entry name" value="Winged helix-like DNA-binding domain superfamily/Winged helix DNA-binding domain"/>
    <property type="match status" value="1"/>
</dbReference>
<dbReference type="PANTHER" id="PTHR33164:SF64">
    <property type="entry name" value="TRANSCRIPTIONAL REGULATOR SLYA"/>
    <property type="match status" value="1"/>
</dbReference>
<feature type="domain" description="HTH marR-type" evidence="4">
    <location>
        <begin position="1"/>
        <end position="146"/>
    </location>
</feature>
<name>A0ABY7B354_9PSEU</name>
<dbReference type="InterPro" id="IPR036390">
    <property type="entry name" value="WH_DNA-bd_sf"/>
</dbReference>
<dbReference type="InterPro" id="IPR036388">
    <property type="entry name" value="WH-like_DNA-bd_sf"/>
</dbReference>
<keyword evidence="3" id="KW-0804">Transcription</keyword>
<dbReference type="SUPFAM" id="SSF46785">
    <property type="entry name" value="Winged helix' DNA-binding domain"/>
    <property type="match status" value="1"/>
</dbReference>
<sequence>MSEAPKGSTPGYLVWRLSNKWRVAVDRALAPLGLTHAQYVLLASLYGMQRSGSNPSQRELADYTGLEALYTSKLARTLEADGLIQRTRDRRDNRAVRLALTERGREKVRPALAAVQVLLGRLLAPLGGLDGPRTAEFMRDLTALLEAPLD</sequence>
<evidence type="ECO:0000256" key="3">
    <source>
        <dbReference type="ARBA" id="ARBA00023163"/>
    </source>
</evidence>
<evidence type="ECO:0000256" key="2">
    <source>
        <dbReference type="ARBA" id="ARBA00023125"/>
    </source>
</evidence>
<dbReference type="InterPro" id="IPR000835">
    <property type="entry name" value="HTH_MarR-typ"/>
</dbReference>
<dbReference type="InterPro" id="IPR039422">
    <property type="entry name" value="MarR/SlyA-like"/>
</dbReference>
<protein>
    <submittedName>
        <fullName evidence="5">MarR family transcriptional regulator</fullName>
    </submittedName>
</protein>
<proteinExistence type="predicted"/>
<keyword evidence="6" id="KW-1185">Reference proteome</keyword>
<evidence type="ECO:0000256" key="1">
    <source>
        <dbReference type="ARBA" id="ARBA00023015"/>
    </source>
</evidence>
<keyword evidence="1" id="KW-0805">Transcription regulation</keyword>
<dbReference type="Proteomes" id="UP001163203">
    <property type="component" value="Chromosome"/>
</dbReference>
<dbReference type="Pfam" id="PF12802">
    <property type="entry name" value="MarR_2"/>
    <property type="match status" value="1"/>
</dbReference>
<gene>
    <name evidence="5" type="ORF">ORV05_34305</name>
</gene>
<accession>A0ABY7B354</accession>
<organism evidence="5 6">
    <name type="scientific">Amycolatopsis cynarae</name>
    <dbReference type="NCBI Taxonomy" id="2995223"/>
    <lineage>
        <taxon>Bacteria</taxon>
        <taxon>Bacillati</taxon>
        <taxon>Actinomycetota</taxon>
        <taxon>Actinomycetes</taxon>
        <taxon>Pseudonocardiales</taxon>
        <taxon>Pseudonocardiaceae</taxon>
        <taxon>Amycolatopsis</taxon>
    </lineage>
</organism>
<reference evidence="5" key="1">
    <citation type="submission" date="2022-11" db="EMBL/GenBank/DDBJ databases">
        <authorList>
            <person name="Mo P."/>
        </authorList>
    </citation>
    <scope>NUCLEOTIDE SEQUENCE</scope>
    <source>
        <strain evidence="5">HUAS 11-8</strain>
    </source>
</reference>
<dbReference type="EMBL" id="CP113836">
    <property type="protein sequence ID" value="WAL65874.1"/>
    <property type="molecule type" value="Genomic_DNA"/>
</dbReference>
<dbReference type="PANTHER" id="PTHR33164">
    <property type="entry name" value="TRANSCRIPTIONAL REGULATOR, MARR FAMILY"/>
    <property type="match status" value="1"/>
</dbReference>
<dbReference type="SMART" id="SM00347">
    <property type="entry name" value="HTH_MARR"/>
    <property type="match status" value="1"/>
</dbReference>
<dbReference type="PROSITE" id="PS50995">
    <property type="entry name" value="HTH_MARR_2"/>
    <property type="match status" value="1"/>
</dbReference>
<evidence type="ECO:0000313" key="6">
    <source>
        <dbReference type="Proteomes" id="UP001163203"/>
    </source>
</evidence>
<evidence type="ECO:0000259" key="4">
    <source>
        <dbReference type="PROSITE" id="PS50995"/>
    </source>
</evidence>
<dbReference type="RefSeq" id="WP_268756018.1">
    <property type="nucleotide sequence ID" value="NZ_CP113836.1"/>
</dbReference>